<sequence length="125" mass="13783">MEHGKALGMKALMVLPIMWIIMTLIFDISFWSTTVLGIILIAAAYALGDVMIFPRTSNMIATISDFGLALVVLWIGLAVIGAGSTFLPALVTAIAIAAGEWFYHKWLLKNDLAPLRENRRLSENY</sequence>
<dbReference type="STRING" id="407036.SAMN05216243_1359"/>
<keyword evidence="3" id="KW-1185">Reference proteome</keyword>
<evidence type="ECO:0000313" key="3">
    <source>
        <dbReference type="Proteomes" id="UP000198694"/>
    </source>
</evidence>
<keyword evidence="1" id="KW-0812">Transmembrane</keyword>
<keyword evidence="1" id="KW-1133">Transmembrane helix</keyword>
<feature type="transmembrane region" description="Helical" evidence="1">
    <location>
        <begin position="60"/>
        <end position="80"/>
    </location>
</feature>
<proteinExistence type="predicted"/>
<accession>A0A1G8XGY0</accession>
<name>A0A1G8XGY0_9BACI</name>
<evidence type="ECO:0008006" key="4">
    <source>
        <dbReference type="Google" id="ProtNLM"/>
    </source>
</evidence>
<evidence type="ECO:0000313" key="2">
    <source>
        <dbReference type="EMBL" id="SDJ89838.1"/>
    </source>
</evidence>
<dbReference type="Proteomes" id="UP000198694">
    <property type="component" value="Unassembled WGS sequence"/>
</dbReference>
<dbReference type="AlphaFoldDB" id="A0A1G8XGY0"/>
<dbReference type="RefSeq" id="WP_175559259.1">
    <property type="nucleotide sequence ID" value="NZ_FNFL01000001.1"/>
</dbReference>
<organism evidence="2 3">
    <name type="scientific">Sediminibacillus albus</name>
    <dbReference type="NCBI Taxonomy" id="407036"/>
    <lineage>
        <taxon>Bacteria</taxon>
        <taxon>Bacillati</taxon>
        <taxon>Bacillota</taxon>
        <taxon>Bacilli</taxon>
        <taxon>Bacillales</taxon>
        <taxon>Bacillaceae</taxon>
        <taxon>Sediminibacillus</taxon>
    </lineage>
</organism>
<dbReference type="InterPro" id="IPR019649">
    <property type="entry name" value="DUF2512"/>
</dbReference>
<protein>
    <recommendedName>
        <fullName evidence="4">4 TMS phage holin, superfamily IV</fullName>
    </recommendedName>
</protein>
<feature type="transmembrane region" description="Helical" evidence="1">
    <location>
        <begin position="12"/>
        <end position="30"/>
    </location>
</feature>
<reference evidence="2 3" key="1">
    <citation type="submission" date="2016-10" db="EMBL/GenBank/DDBJ databases">
        <authorList>
            <person name="de Groot N.N."/>
        </authorList>
    </citation>
    <scope>NUCLEOTIDE SEQUENCE [LARGE SCALE GENOMIC DNA]</scope>
    <source>
        <strain evidence="2 3">CGMCC 1.6502</strain>
    </source>
</reference>
<dbReference type="Pfam" id="PF10710">
    <property type="entry name" value="DUF2512"/>
    <property type="match status" value="1"/>
</dbReference>
<keyword evidence="1" id="KW-0472">Membrane</keyword>
<dbReference type="EMBL" id="FNFL01000001">
    <property type="protein sequence ID" value="SDJ89838.1"/>
    <property type="molecule type" value="Genomic_DNA"/>
</dbReference>
<gene>
    <name evidence="2" type="ORF">SAMN05216243_1359</name>
</gene>
<feature type="transmembrane region" description="Helical" evidence="1">
    <location>
        <begin position="36"/>
        <end position="53"/>
    </location>
</feature>
<evidence type="ECO:0000256" key="1">
    <source>
        <dbReference type="SAM" id="Phobius"/>
    </source>
</evidence>